<protein>
    <recommendedName>
        <fullName evidence="3">Superoxide dismutase</fullName>
    </recommendedName>
</protein>
<keyword evidence="2" id="KW-1185">Reference proteome</keyword>
<evidence type="ECO:0000313" key="2">
    <source>
        <dbReference type="Proteomes" id="UP000011189"/>
    </source>
</evidence>
<name>L8TWG0_9MICC</name>
<dbReference type="Proteomes" id="UP000011189">
    <property type="component" value="Unassembled WGS sequence"/>
</dbReference>
<accession>L8TWG0</accession>
<dbReference type="EMBL" id="AOFD01000006">
    <property type="protein sequence ID" value="ELT45569.1"/>
    <property type="molecule type" value="Genomic_DNA"/>
</dbReference>
<evidence type="ECO:0008006" key="3">
    <source>
        <dbReference type="Google" id="ProtNLM"/>
    </source>
</evidence>
<dbReference type="Gene3D" id="2.130.10.10">
    <property type="entry name" value="YVTN repeat-like/Quinoprotein amine dehydrogenase"/>
    <property type="match status" value="1"/>
</dbReference>
<dbReference type="PATRIC" id="fig|683150.5.peg.747"/>
<gene>
    <name evidence="1" type="ORF">G205_03701</name>
</gene>
<sequence>MALILPTAVPASAGESPRDSVIVLDGATSAEGIAAGRGTTFYAGELESGDIFKGDIRDSKATRFIDAPAGRQAVGMKFDAGTNLLFVAGGQTGKAFVYNTGTKEAVGEFTLAPGFINDVTLTRDGAWFTNSARGELYRLQVSREGELEGLETVPLKGPAAELPGPFNLNGITSVQGDRVLIVAHSAKQALFTVDPDTGQSALIDTGALPNVDGIIARGKTVWVVQNFLNQVSRVKLNHDLSSGEVRDVITSDSFQIPTTAALFGNTLAVVNAKFDEPAADLHEVVLVPARE</sequence>
<dbReference type="AlphaFoldDB" id="L8TWG0"/>
<evidence type="ECO:0000313" key="1">
    <source>
        <dbReference type="EMBL" id="ELT45569.1"/>
    </source>
</evidence>
<dbReference type="InterPro" id="IPR015943">
    <property type="entry name" value="WD40/YVTN_repeat-like_dom_sf"/>
</dbReference>
<proteinExistence type="predicted"/>
<dbReference type="SUPFAM" id="SSF63829">
    <property type="entry name" value="Calcium-dependent phosphotriesterase"/>
    <property type="match status" value="1"/>
</dbReference>
<reference evidence="2" key="1">
    <citation type="journal article" date="2013" name="Genome Announc.">
        <title>Draft Genome Sequence of the 2-Chloro-4-Nitrophenol-Degrading Bacterium Arthrobacter sp. Strain SJCon.</title>
        <authorList>
            <person name="Vikram S."/>
            <person name="Kumar S."/>
            <person name="Vaidya B."/>
            <person name="Pinnaka A.K."/>
            <person name="Raghava G.P."/>
        </authorList>
    </citation>
    <scope>NUCLEOTIDE SEQUENCE [LARGE SCALE GENOMIC DNA]</scope>
    <source>
        <strain evidence="2">SJCon</strain>
    </source>
</reference>
<comment type="caution">
    <text evidence="1">The sequence shown here is derived from an EMBL/GenBank/DDBJ whole genome shotgun (WGS) entry which is preliminary data.</text>
</comment>
<organism evidence="1 2">
    <name type="scientific">Arthrobacter nitrophenolicus</name>
    <dbReference type="NCBI Taxonomy" id="683150"/>
    <lineage>
        <taxon>Bacteria</taxon>
        <taxon>Bacillati</taxon>
        <taxon>Actinomycetota</taxon>
        <taxon>Actinomycetes</taxon>
        <taxon>Micrococcales</taxon>
        <taxon>Micrococcaceae</taxon>
        <taxon>Arthrobacter</taxon>
    </lineage>
</organism>